<dbReference type="EMBL" id="CP114584">
    <property type="protein sequence ID" value="WBA15735.1"/>
    <property type="molecule type" value="Genomic_DNA"/>
</dbReference>
<dbReference type="NCBIfam" id="TIGR00589">
    <property type="entry name" value="ogt"/>
    <property type="match status" value="1"/>
</dbReference>
<dbReference type="Pfam" id="PF01035">
    <property type="entry name" value="DNA_binding_1"/>
    <property type="match status" value="1"/>
</dbReference>
<dbReference type="RefSeq" id="WP_269598326.1">
    <property type="nucleotide sequence ID" value="NZ_CP114584.1"/>
</dbReference>
<keyword evidence="3" id="KW-0808">Transferase</keyword>
<keyword evidence="4" id="KW-0227">DNA damage</keyword>
<comment type="catalytic activity">
    <reaction evidence="1">
        <text>a 4-O-methyl-thymidine in DNA + L-cysteinyl-[protein] = a thymidine in DNA + S-methyl-L-cysteinyl-[protein]</text>
        <dbReference type="Rhea" id="RHEA:53428"/>
        <dbReference type="Rhea" id="RHEA-COMP:10131"/>
        <dbReference type="Rhea" id="RHEA-COMP:10132"/>
        <dbReference type="Rhea" id="RHEA-COMP:13555"/>
        <dbReference type="Rhea" id="RHEA-COMP:13556"/>
        <dbReference type="ChEBI" id="CHEBI:29950"/>
        <dbReference type="ChEBI" id="CHEBI:82612"/>
        <dbReference type="ChEBI" id="CHEBI:137386"/>
        <dbReference type="ChEBI" id="CHEBI:137387"/>
        <dbReference type="EC" id="2.1.1.63"/>
    </reaction>
</comment>
<dbReference type="Gene3D" id="1.10.10.10">
    <property type="entry name" value="Winged helix-like DNA-binding domain superfamily/Winged helix DNA-binding domain"/>
    <property type="match status" value="1"/>
</dbReference>
<dbReference type="PANTHER" id="PTHR10815">
    <property type="entry name" value="METHYLATED-DNA--PROTEIN-CYSTEINE METHYLTRANSFERASE"/>
    <property type="match status" value="1"/>
</dbReference>
<dbReference type="InterPro" id="IPR014048">
    <property type="entry name" value="MethylDNA_cys_MeTrfase_DNA-bd"/>
</dbReference>
<sequence length="156" mass="17784">MTTPLGQISLLADEYGLRQLTLSVYHPFEPSREWQHDPRALHRYKTQLFEYLSGQRTEFSLPLCPEGSPFQCRLWQQIQQIPYGDTCTYRELAAALGEPHMLSAVSMACNMNPIPIIIPCHRVLNEHHQVGDYRYGAELKHALLALEQGEPLEGPA</sequence>
<dbReference type="Gene3D" id="3.30.160.70">
    <property type="entry name" value="Methylated DNA-protein cysteine methyltransferase domain"/>
    <property type="match status" value="1"/>
</dbReference>
<dbReference type="PROSITE" id="PS00374">
    <property type="entry name" value="MGMT"/>
    <property type="match status" value="1"/>
</dbReference>
<feature type="domain" description="Methylguanine DNA methyltransferase ribonuclease-like" evidence="8">
    <location>
        <begin position="2"/>
        <end position="63"/>
    </location>
</feature>
<dbReference type="PANTHER" id="PTHR10815:SF13">
    <property type="entry name" value="METHYLATED-DNA--PROTEIN-CYSTEINE METHYLTRANSFERASE"/>
    <property type="match status" value="1"/>
</dbReference>
<evidence type="ECO:0000256" key="2">
    <source>
        <dbReference type="ARBA" id="ARBA00022603"/>
    </source>
</evidence>
<keyword evidence="10" id="KW-1185">Reference proteome</keyword>
<dbReference type="SUPFAM" id="SSF53155">
    <property type="entry name" value="Methylated DNA-protein cysteine methyltransferase domain"/>
    <property type="match status" value="1"/>
</dbReference>
<evidence type="ECO:0000256" key="4">
    <source>
        <dbReference type="ARBA" id="ARBA00022763"/>
    </source>
</evidence>
<comment type="catalytic activity">
    <reaction evidence="6">
        <text>a 6-O-methyl-2'-deoxyguanosine in DNA + L-cysteinyl-[protein] = S-methyl-L-cysteinyl-[protein] + a 2'-deoxyguanosine in DNA</text>
        <dbReference type="Rhea" id="RHEA:24000"/>
        <dbReference type="Rhea" id="RHEA-COMP:10131"/>
        <dbReference type="Rhea" id="RHEA-COMP:10132"/>
        <dbReference type="Rhea" id="RHEA-COMP:11367"/>
        <dbReference type="Rhea" id="RHEA-COMP:11368"/>
        <dbReference type="ChEBI" id="CHEBI:29950"/>
        <dbReference type="ChEBI" id="CHEBI:82612"/>
        <dbReference type="ChEBI" id="CHEBI:85445"/>
        <dbReference type="ChEBI" id="CHEBI:85448"/>
        <dbReference type="EC" id="2.1.1.63"/>
    </reaction>
</comment>
<protein>
    <submittedName>
        <fullName evidence="9">Methylated-DNA--[protein]-cysteine S-methyltransferase</fullName>
    </submittedName>
</protein>
<evidence type="ECO:0000256" key="5">
    <source>
        <dbReference type="ARBA" id="ARBA00023204"/>
    </source>
</evidence>
<organism evidence="9 10">
    <name type="scientific">Salinivibrio proteolyticus</name>
    <dbReference type="NCBI Taxonomy" id="334715"/>
    <lineage>
        <taxon>Bacteria</taxon>
        <taxon>Pseudomonadati</taxon>
        <taxon>Pseudomonadota</taxon>
        <taxon>Gammaproteobacteria</taxon>
        <taxon>Vibrionales</taxon>
        <taxon>Vibrionaceae</taxon>
        <taxon>Salinivibrio</taxon>
    </lineage>
</organism>
<evidence type="ECO:0000256" key="1">
    <source>
        <dbReference type="ARBA" id="ARBA00001286"/>
    </source>
</evidence>
<gene>
    <name evidence="9" type="ORF">N7E60_05560</name>
</gene>
<evidence type="ECO:0000313" key="10">
    <source>
        <dbReference type="Proteomes" id="UP001164676"/>
    </source>
</evidence>
<feature type="domain" description="Methylated-DNA-[protein]-cysteine S-methyltransferase DNA binding" evidence="7">
    <location>
        <begin position="69"/>
        <end position="148"/>
    </location>
</feature>
<dbReference type="InterPro" id="IPR036631">
    <property type="entry name" value="MGMT_N_sf"/>
</dbReference>
<keyword evidence="5" id="KW-0234">DNA repair</keyword>
<dbReference type="Pfam" id="PF02870">
    <property type="entry name" value="Methyltransf_1N"/>
    <property type="match status" value="1"/>
</dbReference>
<proteinExistence type="predicted"/>
<dbReference type="InterPro" id="IPR008332">
    <property type="entry name" value="MethylG_MeTrfase_N"/>
</dbReference>
<evidence type="ECO:0000313" key="9">
    <source>
        <dbReference type="EMBL" id="WBA15735.1"/>
    </source>
</evidence>
<reference evidence="9" key="1">
    <citation type="submission" date="2022-09" db="EMBL/GenBank/DDBJ databases">
        <authorList>
            <person name="Li Z.-J."/>
        </authorList>
    </citation>
    <scope>NUCLEOTIDE SEQUENCE</scope>
    <source>
        <strain evidence="9">TGB10</strain>
    </source>
</reference>
<dbReference type="SUPFAM" id="SSF46767">
    <property type="entry name" value="Methylated DNA-protein cysteine methyltransferase, C-terminal domain"/>
    <property type="match status" value="1"/>
</dbReference>
<evidence type="ECO:0000259" key="7">
    <source>
        <dbReference type="Pfam" id="PF01035"/>
    </source>
</evidence>
<evidence type="ECO:0000256" key="3">
    <source>
        <dbReference type="ARBA" id="ARBA00022679"/>
    </source>
</evidence>
<name>A0ABY7LJR3_9GAMM</name>
<keyword evidence="2" id="KW-0489">Methyltransferase</keyword>
<evidence type="ECO:0000259" key="8">
    <source>
        <dbReference type="Pfam" id="PF02870"/>
    </source>
</evidence>
<dbReference type="Proteomes" id="UP001164676">
    <property type="component" value="Chromosome"/>
</dbReference>
<dbReference type="CDD" id="cd06445">
    <property type="entry name" value="ATase"/>
    <property type="match status" value="1"/>
</dbReference>
<dbReference type="InterPro" id="IPR001497">
    <property type="entry name" value="MethylDNA_cys_MeTrfase_AS"/>
</dbReference>
<accession>A0ABY7LJR3</accession>
<dbReference type="InterPro" id="IPR036217">
    <property type="entry name" value="MethylDNA_cys_MeTrfase_DNAb"/>
</dbReference>
<evidence type="ECO:0000256" key="6">
    <source>
        <dbReference type="ARBA" id="ARBA00049348"/>
    </source>
</evidence>
<dbReference type="InterPro" id="IPR036388">
    <property type="entry name" value="WH-like_DNA-bd_sf"/>
</dbReference>